<feature type="transmembrane region" description="Helical" evidence="1">
    <location>
        <begin position="63"/>
        <end position="81"/>
    </location>
</feature>
<proteinExistence type="predicted"/>
<name>A0A673J9B2_9TELE</name>
<evidence type="ECO:0000256" key="1">
    <source>
        <dbReference type="SAM" id="Phobius"/>
    </source>
</evidence>
<dbReference type="AlphaFoldDB" id="A0A673J9B2"/>
<accession>A0A673J9B2</accession>
<keyword evidence="1" id="KW-0472">Membrane</keyword>
<dbReference type="Ensembl" id="ENSSRHT00000049526.1">
    <property type="protein sequence ID" value="ENSSRHP00000048176.1"/>
    <property type="gene ID" value="ENSSRHG00000024257.1"/>
</dbReference>
<keyword evidence="1" id="KW-0812">Transmembrane</keyword>
<keyword evidence="1" id="KW-1133">Transmembrane helix</keyword>
<dbReference type="Proteomes" id="UP000472270">
    <property type="component" value="Unassembled WGS sequence"/>
</dbReference>
<evidence type="ECO:0000313" key="2">
    <source>
        <dbReference type="Ensembl" id="ENSSRHP00000048176.1"/>
    </source>
</evidence>
<organism evidence="2 3">
    <name type="scientific">Sinocyclocheilus rhinocerous</name>
    <dbReference type="NCBI Taxonomy" id="307959"/>
    <lineage>
        <taxon>Eukaryota</taxon>
        <taxon>Metazoa</taxon>
        <taxon>Chordata</taxon>
        <taxon>Craniata</taxon>
        <taxon>Vertebrata</taxon>
        <taxon>Euteleostomi</taxon>
        <taxon>Actinopterygii</taxon>
        <taxon>Neopterygii</taxon>
        <taxon>Teleostei</taxon>
        <taxon>Ostariophysi</taxon>
        <taxon>Cypriniformes</taxon>
        <taxon>Cyprinidae</taxon>
        <taxon>Cyprininae</taxon>
        <taxon>Sinocyclocheilus</taxon>
    </lineage>
</organism>
<reference evidence="2" key="2">
    <citation type="submission" date="2025-09" db="UniProtKB">
        <authorList>
            <consortium name="Ensembl"/>
        </authorList>
    </citation>
    <scope>IDENTIFICATION</scope>
</reference>
<reference evidence="2" key="1">
    <citation type="submission" date="2025-08" db="UniProtKB">
        <authorList>
            <consortium name="Ensembl"/>
        </authorList>
    </citation>
    <scope>IDENTIFICATION</scope>
</reference>
<keyword evidence="3" id="KW-1185">Reference proteome</keyword>
<protein>
    <submittedName>
        <fullName evidence="2">Uncharacterized protein</fullName>
    </submittedName>
</protein>
<sequence length="109" mass="12578">DRERTGHVMKEKSMSENIPKRTLLFTSLFTLFTIPVLKETEFYVICSPLSVCRGGLMWRLRKILIWVLGIYITIPVIIKVCPSIQAKLVFLNFGEPEVGIQTSEFLKFI</sequence>
<evidence type="ECO:0000313" key="3">
    <source>
        <dbReference type="Proteomes" id="UP000472270"/>
    </source>
</evidence>